<evidence type="ECO:0000313" key="3">
    <source>
        <dbReference type="Proteomes" id="UP000694044"/>
    </source>
</evidence>
<reference evidence="2" key="1">
    <citation type="submission" date="2021-02" db="EMBL/GenBank/DDBJ databases">
        <authorList>
            <person name="Palmer J.M."/>
        </authorList>
    </citation>
    <scope>NUCLEOTIDE SEQUENCE</scope>
    <source>
        <strain evidence="2">SCRP734</strain>
    </source>
</reference>
<dbReference type="GO" id="GO:0070476">
    <property type="term" value="P:rRNA (guanine-N7)-methylation"/>
    <property type="evidence" value="ECO:0007669"/>
    <property type="project" value="TreeGrafter"/>
</dbReference>
<dbReference type="EMBL" id="JAGDFM010001105">
    <property type="protein sequence ID" value="KAG7375518.1"/>
    <property type="molecule type" value="Genomic_DNA"/>
</dbReference>
<evidence type="ECO:0008006" key="4">
    <source>
        <dbReference type="Google" id="ProtNLM"/>
    </source>
</evidence>
<dbReference type="PANTHER" id="PTHR12773:SF0">
    <property type="entry name" value="MULTIFUNCTIONAL METHYLTRANSFERASE SUBUNIT TRM112-LIKE PROTEIN"/>
    <property type="match status" value="1"/>
</dbReference>
<dbReference type="Proteomes" id="UP000694044">
    <property type="component" value="Unassembled WGS sequence"/>
</dbReference>
<dbReference type="OrthoDB" id="2187549at2759"/>
<organism evidence="2 3">
    <name type="scientific">Phytophthora pseudosyringae</name>
    <dbReference type="NCBI Taxonomy" id="221518"/>
    <lineage>
        <taxon>Eukaryota</taxon>
        <taxon>Sar</taxon>
        <taxon>Stramenopiles</taxon>
        <taxon>Oomycota</taxon>
        <taxon>Peronosporomycetes</taxon>
        <taxon>Peronosporales</taxon>
        <taxon>Peronosporaceae</taxon>
        <taxon>Phytophthora</taxon>
    </lineage>
</organism>
<comment type="caution">
    <text evidence="2">The sequence shown here is derived from an EMBL/GenBank/DDBJ whole genome shotgun (WGS) entry which is preliminary data.</text>
</comment>
<dbReference type="GO" id="GO:0046982">
    <property type="term" value="F:protein heterodimerization activity"/>
    <property type="evidence" value="ECO:0007669"/>
    <property type="project" value="InterPro"/>
</dbReference>
<dbReference type="CDD" id="cd21089">
    <property type="entry name" value="Trm112-like"/>
    <property type="match status" value="1"/>
</dbReference>
<gene>
    <name evidence="2" type="ORF">PHYPSEUDO_000887</name>
</gene>
<keyword evidence="3" id="KW-1185">Reference proteome</keyword>
<dbReference type="AlphaFoldDB" id="A0A8T1V627"/>
<protein>
    <recommendedName>
        <fullName evidence="4">Multifunctional methyltransferase subunit TRM112</fullName>
    </recommendedName>
</protein>
<evidence type="ECO:0000313" key="2">
    <source>
        <dbReference type="EMBL" id="KAG7375518.1"/>
    </source>
</evidence>
<dbReference type="GO" id="GO:0030488">
    <property type="term" value="P:tRNA methylation"/>
    <property type="evidence" value="ECO:0007669"/>
    <property type="project" value="TreeGrafter"/>
</dbReference>
<comment type="similarity">
    <text evidence="1">Belongs to the TRM112 family.</text>
</comment>
<dbReference type="InterPro" id="IPR039127">
    <property type="entry name" value="Trm112"/>
</dbReference>
<dbReference type="PANTHER" id="PTHR12773">
    <property type="entry name" value="UPF0315 PROTEIN-RELATED"/>
    <property type="match status" value="1"/>
</dbReference>
<accession>A0A8T1V627</accession>
<dbReference type="InterPro" id="IPR005651">
    <property type="entry name" value="Trm112-like"/>
</dbReference>
<sequence>MRLLTHNMLVCHVKACTDTAGREAGARPLNFPLRVRVAWPSDCVLLAVETDAAVYLMLQIAPEMDGVVVLETQYSKSFMLHIMKSIDYPALCHTTKELNHPEVPILPEQIPADLAEQDELLKLIHRVIFDTNIVEGELICNNCGRSYPVTNAVPNMLLEEDEL</sequence>
<dbReference type="Pfam" id="PF03966">
    <property type="entry name" value="Trm112p"/>
    <property type="match status" value="1"/>
</dbReference>
<evidence type="ECO:0000256" key="1">
    <source>
        <dbReference type="ARBA" id="ARBA00007980"/>
    </source>
</evidence>
<proteinExistence type="inferred from homology"/>
<name>A0A8T1V627_9STRA</name>